<dbReference type="EMBL" id="LNRQ01000003">
    <property type="protein sequence ID" value="KZN01397.1"/>
    <property type="molecule type" value="Genomic_DNA"/>
</dbReference>
<evidence type="ECO:0000256" key="1">
    <source>
        <dbReference type="SAM" id="MobiDB-lite"/>
    </source>
</evidence>
<sequence length="91" mass="10692">MCDPVRSSPIPEQTRPETSPVAIGNAGSSDSKPRMLRRLSEFRGSVHNQAFQFVKRIEHGKREATKKMEKQWRRWRRCRRIEDAVTQISRN</sequence>
<dbReference type="AlphaFoldDB" id="A0A161XXM6"/>
<reference evidence="2" key="1">
    <citation type="journal article" date="2016" name="Nat. Genet.">
        <title>A high-quality carrot genome assembly provides new insights into carotenoid accumulation and asterid genome evolution.</title>
        <authorList>
            <person name="Iorizzo M."/>
            <person name="Ellison S."/>
            <person name="Senalik D."/>
            <person name="Zeng P."/>
            <person name="Satapoomin P."/>
            <person name="Huang J."/>
            <person name="Bowman M."/>
            <person name="Iovene M."/>
            <person name="Sanseverino W."/>
            <person name="Cavagnaro P."/>
            <person name="Yildiz M."/>
            <person name="Macko-Podgorni A."/>
            <person name="Moranska E."/>
            <person name="Grzebelus E."/>
            <person name="Grzebelus D."/>
            <person name="Ashrafi H."/>
            <person name="Zheng Z."/>
            <person name="Cheng S."/>
            <person name="Spooner D."/>
            <person name="Van Deynze A."/>
            <person name="Simon P."/>
        </authorList>
    </citation>
    <scope>NUCLEOTIDE SEQUENCE [LARGE SCALE GENOMIC DNA]</scope>
    <source>
        <tissue evidence="2">Leaf</tissue>
    </source>
</reference>
<gene>
    <name evidence="2" type="ORF">DCAR_010151</name>
</gene>
<protein>
    <submittedName>
        <fullName evidence="2">Uncharacterized protein</fullName>
    </submittedName>
</protein>
<name>A0A161XXM6_DAUCS</name>
<comment type="caution">
    <text evidence="2">The sequence shown here is derived from an EMBL/GenBank/DDBJ whole genome shotgun (WGS) entry which is preliminary data.</text>
</comment>
<evidence type="ECO:0000313" key="2">
    <source>
        <dbReference type="EMBL" id="KZN01397.1"/>
    </source>
</evidence>
<accession>A0A161XXM6</accession>
<dbReference type="Gramene" id="KZN01397">
    <property type="protein sequence ID" value="KZN01397"/>
    <property type="gene ID" value="DCAR_010151"/>
</dbReference>
<feature type="region of interest" description="Disordered" evidence="1">
    <location>
        <begin position="1"/>
        <end position="33"/>
    </location>
</feature>
<organism evidence="2">
    <name type="scientific">Daucus carota subsp. sativus</name>
    <name type="common">Carrot</name>
    <dbReference type="NCBI Taxonomy" id="79200"/>
    <lineage>
        <taxon>Eukaryota</taxon>
        <taxon>Viridiplantae</taxon>
        <taxon>Streptophyta</taxon>
        <taxon>Embryophyta</taxon>
        <taxon>Tracheophyta</taxon>
        <taxon>Spermatophyta</taxon>
        <taxon>Magnoliopsida</taxon>
        <taxon>eudicotyledons</taxon>
        <taxon>Gunneridae</taxon>
        <taxon>Pentapetalae</taxon>
        <taxon>asterids</taxon>
        <taxon>campanulids</taxon>
        <taxon>Apiales</taxon>
        <taxon>Apiaceae</taxon>
        <taxon>Apioideae</taxon>
        <taxon>Scandiceae</taxon>
        <taxon>Daucinae</taxon>
        <taxon>Daucus</taxon>
        <taxon>Daucus sect. Daucus</taxon>
    </lineage>
</organism>
<proteinExistence type="predicted"/>